<name>A0A0B2AC55_9MICO</name>
<evidence type="ECO:0000313" key="4">
    <source>
        <dbReference type="Proteomes" id="UP000031030"/>
    </source>
</evidence>
<evidence type="ECO:0000313" key="3">
    <source>
        <dbReference type="EMBL" id="KHK99167.1"/>
    </source>
</evidence>
<organism evidence="3 4">
    <name type="scientific">Microbacterium mangrovi</name>
    <dbReference type="NCBI Taxonomy" id="1348253"/>
    <lineage>
        <taxon>Bacteria</taxon>
        <taxon>Bacillati</taxon>
        <taxon>Actinomycetota</taxon>
        <taxon>Actinomycetes</taxon>
        <taxon>Micrococcales</taxon>
        <taxon>Microbacteriaceae</taxon>
        <taxon>Microbacterium</taxon>
    </lineage>
</organism>
<reference evidence="3 4" key="1">
    <citation type="submission" date="2014-11" db="EMBL/GenBank/DDBJ databases">
        <title>Genome sequence of Microbacterium mangrovi MUSC 115(T).</title>
        <authorList>
            <person name="Lee L.-H."/>
        </authorList>
    </citation>
    <scope>NUCLEOTIDE SEQUENCE [LARGE SCALE GENOMIC DNA]</scope>
    <source>
        <strain evidence="3 4">MUSC 115</strain>
    </source>
</reference>
<dbReference type="OrthoDB" id="9805171at2"/>
<dbReference type="CDD" id="cd02440">
    <property type="entry name" value="AdoMet_MTases"/>
    <property type="match status" value="1"/>
</dbReference>
<evidence type="ECO:0000256" key="1">
    <source>
        <dbReference type="ARBA" id="ARBA00022679"/>
    </source>
</evidence>
<proteinExistence type="predicted"/>
<dbReference type="EMBL" id="JTDK01000005">
    <property type="protein sequence ID" value="KHK99167.1"/>
    <property type="molecule type" value="Genomic_DNA"/>
</dbReference>
<keyword evidence="1" id="KW-0808">Transferase</keyword>
<comment type="caution">
    <text evidence="3">The sequence shown here is derived from an EMBL/GenBank/DDBJ whole genome shotgun (WGS) entry which is preliminary data.</text>
</comment>
<dbReference type="Proteomes" id="UP000031030">
    <property type="component" value="Unassembled WGS sequence"/>
</dbReference>
<gene>
    <name evidence="3" type="ORF">LK09_03945</name>
</gene>
<dbReference type="SUPFAM" id="SSF53335">
    <property type="entry name" value="S-adenosyl-L-methionine-dependent methyltransferases"/>
    <property type="match status" value="1"/>
</dbReference>
<dbReference type="InterPro" id="IPR029063">
    <property type="entry name" value="SAM-dependent_MTases_sf"/>
</dbReference>
<dbReference type="InterPro" id="IPR041698">
    <property type="entry name" value="Methyltransf_25"/>
</dbReference>
<dbReference type="AlphaFoldDB" id="A0A0B2AC55"/>
<dbReference type="Gene3D" id="3.40.50.150">
    <property type="entry name" value="Vaccinia Virus protein VP39"/>
    <property type="match status" value="1"/>
</dbReference>
<dbReference type="PANTHER" id="PTHR43861">
    <property type="entry name" value="TRANS-ACONITATE 2-METHYLTRANSFERASE-RELATED"/>
    <property type="match status" value="1"/>
</dbReference>
<dbReference type="STRING" id="1348253.LK09_03945"/>
<evidence type="ECO:0000259" key="2">
    <source>
        <dbReference type="Pfam" id="PF13649"/>
    </source>
</evidence>
<protein>
    <recommendedName>
        <fullName evidence="2">Methyltransferase domain-containing protein</fullName>
    </recommendedName>
</protein>
<dbReference type="Pfam" id="PF13649">
    <property type="entry name" value="Methyltransf_25"/>
    <property type="match status" value="1"/>
</dbReference>
<sequence length="250" mass="27261">MSLWTEDARAVATYDAECVGRLDHGLYVALASEWAASDVVDLGCGTGVLAVELARSGCPVVGVDPSAVMVDAARTRPDGDLVTWIQGTAAELPADAADLVVMTGHVAQYFVDEGEWESTLRDIRRALRPGGRVAFESRVPERDWQHRWSPELTRGTYPHPDGGTFTSWVEVVSRTGDESSFRMTHRGHTILPDGTRLAHDETLRFRSEAELRASLDAAGFEVESLWGDWSRGPVRPGSDELIFVATAPSP</sequence>
<accession>A0A0B2AC55</accession>
<feature type="domain" description="Methyltransferase" evidence="2">
    <location>
        <begin position="39"/>
        <end position="131"/>
    </location>
</feature>
<dbReference type="RefSeq" id="WP_039396256.1">
    <property type="nucleotide sequence ID" value="NZ_JTDK01000005.1"/>
</dbReference>
<keyword evidence="4" id="KW-1185">Reference proteome</keyword>
<dbReference type="GO" id="GO:0016740">
    <property type="term" value="F:transferase activity"/>
    <property type="evidence" value="ECO:0007669"/>
    <property type="project" value="UniProtKB-KW"/>
</dbReference>